<accession>A0ABQ9GRR3</accession>
<gene>
    <name evidence="1" type="ORF">PR048_025579</name>
</gene>
<dbReference type="InterPro" id="IPR043128">
    <property type="entry name" value="Rev_trsase/Diguanyl_cyclase"/>
</dbReference>
<reference evidence="1 2" key="1">
    <citation type="submission" date="2023-02" db="EMBL/GenBank/DDBJ databases">
        <title>LHISI_Scaffold_Assembly.</title>
        <authorList>
            <person name="Stuart O.P."/>
            <person name="Cleave R."/>
            <person name="Magrath M.J.L."/>
            <person name="Mikheyev A.S."/>
        </authorList>
    </citation>
    <scope>NUCLEOTIDE SEQUENCE [LARGE SCALE GENOMIC DNA]</scope>
    <source>
        <strain evidence="1">Daus_M_001</strain>
        <tissue evidence="1">Leg muscle</tissue>
    </source>
</reference>
<keyword evidence="2" id="KW-1185">Reference proteome</keyword>
<organism evidence="1 2">
    <name type="scientific">Dryococelus australis</name>
    <dbReference type="NCBI Taxonomy" id="614101"/>
    <lineage>
        <taxon>Eukaryota</taxon>
        <taxon>Metazoa</taxon>
        <taxon>Ecdysozoa</taxon>
        <taxon>Arthropoda</taxon>
        <taxon>Hexapoda</taxon>
        <taxon>Insecta</taxon>
        <taxon>Pterygota</taxon>
        <taxon>Neoptera</taxon>
        <taxon>Polyneoptera</taxon>
        <taxon>Phasmatodea</taxon>
        <taxon>Verophasmatodea</taxon>
        <taxon>Anareolatae</taxon>
        <taxon>Phasmatidae</taxon>
        <taxon>Eurycanthinae</taxon>
        <taxon>Dryococelus</taxon>
    </lineage>
</organism>
<evidence type="ECO:0000313" key="1">
    <source>
        <dbReference type="EMBL" id="KAJ8874713.1"/>
    </source>
</evidence>
<sequence>MHCISGSWEVKFNPEDREKTRFSTLDGHYHYFGQINAPMFSKTEEEHVQNLKLVCERLRSANLKLNPENCNLMLTTIKYLAHKISEDGIIRLDRDKTVAIKEYPVAKM</sequence>
<dbReference type="SUPFAM" id="SSF56672">
    <property type="entry name" value="DNA/RNA polymerases"/>
    <property type="match status" value="1"/>
</dbReference>
<proteinExistence type="predicted"/>
<feature type="non-terminal residue" evidence="1">
    <location>
        <position position="108"/>
    </location>
</feature>
<dbReference type="EMBL" id="JARBHB010000010">
    <property type="protein sequence ID" value="KAJ8874713.1"/>
    <property type="molecule type" value="Genomic_DNA"/>
</dbReference>
<dbReference type="Proteomes" id="UP001159363">
    <property type="component" value="Chromosome 9"/>
</dbReference>
<protein>
    <submittedName>
        <fullName evidence="1">Uncharacterized protein</fullName>
    </submittedName>
</protein>
<name>A0ABQ9GRR3_9NEOP</name>
<dbReference type="InterPro" id="IPR043502">
    <property type="entry name" value="DNA/RNA_pol_sf"/>
</dbReference>
<dbReference type="Gene3D" id="3.30.70.270">
    <property type="match status" value="1"/>
</dbReference>
<comment type="caution">
    <text evidence="1">The sequence shown here is derived from an EMBL/GenBank/DDBJ whole genome shotgun (WGS) entry which is preliminary data.</text>
</comment>
<evidence type="ECO:0000313" key="2">
    <source>
        <dbReference type="Proteomes" id="UP001159363"/>
    </source>
</evidence>